<reference evidence="14 15" key="1">
    <citation type="submission" date="2019-09" db="EMBL/GenBank/DDBJ databases">
        <title>Goodfellowia gen. nov., a new genus of the Pseudonocardineae related to Actinoalloteichus, containing Goodfellowia coeruleoviolacea gen. nov., comb. nov. gen. nov., comb. nov.</title>
        <authorList>
            <person name="Labeda D."/>
        </authorList>
    </citation>
    <scope>NUCLEOTIDE SEQUENCE [LARGE SCALE GENOMIC DNA]</scope>
    <source>
        <strain evidence="14 15">AN110305</strain>
    </source>
</reference>
<evidence type="ECO:0000313" key="15">
    <source>
        <dbReference type="Proteomes" id="UP000323454"/>
    </source>
</evidence>
<keyword evidence="13" id="KW-0460">Magnesium</keyword>
<evidence type="ECO:0000256" key="12">
    <source>
        <dbReference type="ARBA" id="ARBA00047973"/>
    </source>
</evidence>
<dbReference type="EC" id="4.1.3.17" evidence="5"/>
<evidence type="ECO:0000256" key="11">
    <source>
        <dbReference type="ARBA" id="ARBA00032305"/>
    </source>
</evidence>
<evidence type="ECO:0000256" key="2">
    <source>
        <dbReference type="ARBA" id="ARBA00001968"/>
    </source>
</evidence>
<feature type="binding site" evidence="13">
    <location>
        <position position="122"/>
    </location>
    <ligand>
        <name>substrate</name>
    </ligand>
</feature>
<evidence type="ECO:0000313" key="14">
    <source>
        <dbReference type="EMBL" id="KAA2265388.1"/>
    </source>
</evidence>
<comment type="similarity">
    <text evidence="3">Belongs to the class II aldolase/RraA-like family.</text>
</comment>
<evidence type="ECO:0000256" key="13">
    <source>
        <dbReference type="PIRSR" id="PIRSR605493-1"/>
    </source>
</evidence>
<dbReference type="OrthoDB" id="943692at2"/>
<dbReference type="GO" id="GO:0047443">
    <property type="term" value="F:4-hydroxy-4-methyl-2-oxoglutarate aldolase activity"/>
    <property type="evidence" value="ECO:0007669"/>
    <property type="project" value="UniProtKB-EC"/>
</dbReference>
<dbReference type="GO" id="GO:0008948">
    <property type="term" value="F:oxaloacetate decarboxylase activity"/>
    <property type="evidence" value="ECO:0007669"/>
    <property type="project" value="UniProtKB-EC"/>
</dbReference>
<evidence type="ECO:0000256" key="5">
    <source>
        <dbReference type="ARBA" id="ARBA00012213"/>
    </source>
</evidence>
<dbReference type="Proteomes" id="UP000323454">
    <property type="component" value="Unassembled WGS sequence"/>
</dbReference>
<gene>
    <name evidence="14" type="ORF">F0L68_04795</name>
</gene>
<evidence type="ECO:0000256" key="6">
    <source>
        <dbReference type="ARBA" id="ARBA00012947"/>
    </source>
</evidence>
<accession>A0A5B2XND0</accession>
<dbReference type="CDD" id="cd16841">
    <property type="entry name" value="RraA_family"/>
    <property type="match status" value="1"/>
</dbReference>
<dbReference type="PANTHER" id="PTHR33254">
    <property type="entry name" value="4-HYDROXY-4-METHYL-2-OXOGLUTARATE ALDOLASE 3-RELATED"/>
    <property type="match status" value="1"/>
</dbReference>
<dbReference type="GO" id="GO:0046872">
    <property type="term" value="F:metal ion binding"/>
    <property type="evidence" value="ECO:0007669"/>
    <property type="project" value="UniProtKB-KW"/>
</dbReference>
<dbReference type="InterPro" id="IPR005493">
    <property type="entry name" value="RraA/RraA-like"/>
</dbReference>
<evidence type="ECO:0000256" key="10">
    <source>
        <dbReference type="ARBA" id="ARBA00030169"/>
    </source>
</evidence>
<name>A0A5B2XND0_9PSEU</name>
<keyword evidence="13" id="KW-0479">Metal-binding</keyword>
<dbReference type="EC" id="4.1.1.112" evidence="6"/>
<evidence type="ECO:0000256" key="7">
    <source>
        <dbReference type="ARBA" id="ARBA00016549"/>
    </source>
</evidence>
<organism evidence="14 15">
    <name type="scientific">Solihabitans fulvus</name>
    <dbReference type="NCBI Taxonomy" id="1892852"/>
    <lineage>
        <taxon>Bacteria</taxon>
        <taxon>Bacillati</taxon>
        <taxon>Actinomycetota</taxon>
        <taxon>Actinomycetes</taxon>
        <taxon>Pseudonocardiales</taxon>
        <taxon>Pseudonocardiaceae</taxon>
        <taxon>Solihabitans</taxon>
    </lineage>
</organism>
<comment type="function">
    <text evidence="8">Catalyzes the aldol cleavage of 4-hydroxy-4-methyl-2-oxoglutarate (HMG) into 2 molecules of pyruvate. Also contains a secondary oxaloacetate (OAA) decarboxylase activity due to the common pyruvate enolate transition state formed following C-C bond cleavage in the retro-aldol and decarboxylation reactions.</text>
</comment>
<evidence type="ECO:0000256" key="3">
    <source>
        <dbReference type="ARBA" id="ARBA00008621"/>
    </source>
</evidence>
<dbReference type="AlphaFoldDB" id="A0A5B2XND0"/>
<protein>
    <recommendedName>
        <fullName evidence="7">Putative 4-hydroxy-4-methyl-2-oxoglutarate aldolase</fullName>
        <ecNumber evidence="6">4.1.1.112</ecNumber>
        <ecNumber evidence="5">4.1.3.17</ecNumber>
    </recommendedName>
    <alternativeName>
        <fullName evidence="11">Oxaloacetate decarboxylase</fullName>
    </alternativeName>
    <alternativeName>
        <fullName evidence="9">Regulator of ribonuclease activity homolog</fullName>
    </alternativeName>
    <alternativeName>
        <fullName evidence="10">RraA-like protein</fullName>
    </alternativeName>
</protein>
<dbReference type="EMBL" id="VUOB01000006">
    <property type="protein sequence ID" value="KAA2265388.1"/>
    <property type="molecule type" value="Genomic_DNA"/>
</dbReference>
<sequence length="222" mass="23527">MNTDDIEALAAWDTPALSNSLDALRLRPPHLGHTDGSVSRVTGTAPMVGRVVTARMVARHPGADAVPVSQLHQAIATTDGPVVVVLEDCDTPAGAGAFLGEVNGSLLAALGIRGLITNGRVRDVRELRQFPYSVYAAGLCVARSSMRLIDVGTEVTVAGMTVRPGDLLHGDEHGVLHIPADAVPGVLEKADLVRQEEQQVVAWSRSAGFTVDELLTLRRVRH</sequence>
<evidence type="ECO:0000256" key="8">
    <source>
        <dbReference type="ARBA" id="ARBA00025046"/>
    </source>
</evidence>
<proteinExistence type="inferred from homology"/>
<comment type="catalytic activity">
    <reaction evidence="12">
        <text>oxaloacetate + H(+) = pyruvate + CO2</text>
        <dbReference type="Rhea" id="RHEA:15641"/>
        <dbReference type="ChEBI" id="CHEBI:15361"/>
        <dbReference type="ChEBI" id="CHEBI:15378"/>
        <dbReference type="ChEBI" id="CHEBI:16452"/>
        <dbReference type="ChEBI" id="CHEBI:16526"/>
        <dbReference type="EC" id="4.1.1.112"/>
    </reaction>
</comment>
<dbReference type="PANTHER" id="PTHR33254:SF4">
    <property type="entry name" value="4-HYDROXY-4-METHYL-2-OXOGLUTARATE ALDOLASE 3-RELATED"/>
    <property type="match status" value="1"/>
</dbReference>
<dbReference type="Gene3D" id="3.50.30.40">
    <property type="entry name" value="Ribonuclease E inhibitor RraA/RraA-like"/>
    <property type="match status" value="1"/>
</dbReference>
<evidence type="ECO:0000256" key="9">
    <source>
        <dbReference type="ARBA" id="ARBA00029596"/>
    </source>
</evidence>
<dbReference type="InterPro" id="IPR036704">
    <property type="entry name" value="RraA/RraA-like_sf"/>
</dbReference>
<comment type="cofactor">
    <cofactor evidence="2">
        <name>a divalent metal cation</name>
        <dbReference type="ChEBI" id="CHEBI:60240"/>
    </cofactor>
</comment>
<evidence type="ECO:0000256" key="1">
    <source>
        <dbReference type="ARBA" id="ARBA00001342"/>
    </source>
</evidence>
<reference evidence="14 15" key="2">
    <citation type="submission" date="2019-09" db="EMBL/GenBank/DDBJ databases">
        <authorList>
            <person name="Jin C."/>
        </authorList>
    </citation>
    <scope>NUCLEOTIDE SEQUENCE [LARGE SCALE GENOMIC DNA]</scope>
    <source>
        <strain evidence="14 15">AN110305</strain>
    </source>
</reference>
<comment type="cofactor">
    <cofactor evidence="13">
        <name>Mg(2+)</name>
        <dbReference type="ChEBI" id="CHEBI:18420"/>
    </cofactor>
</comment>
<feature type="binding site" evidence="13">
    <location>
        <position position="123"/>
    </location>
    <ligand>
        <name>substrate</name>
    </ligand>
</feature>
<keyword evidence="15" id="KW-1185">Reference proteome</keyword>
<comment type="catalytic activity">
    <reaction evidence="1">
        <text>4-hydroxy-4-methyl-2-oxoglutarate = 2 pyruvate</text>
        <dbReference type="Rhea" id="RHEA:22748"/>
        <dbReference type="ChEBI" id="CHEBI:15361"/>
        <dbReference type="ChEBI" id="CHEBI:58276"/>
        <dbReference type="EC" id="4.1.3.17"/>
    </reaction>
</comment>
<dbReference type="RefSeq" id="WP_149848192.1">
    <property type="nucleotide sequence ID" value="NZ_VUOB01000006.1"/>
</dbReference>
<evidence type="ECO:0000256" key="4">
    <source>
        <dbReference type="ARBA" id="ARBA00011233"/>
    </source>
</evidence>
<dbReference type="Pfam" id="PF03737">
    <property type="entry name" value="RraA-like"/>
    <property type="match status" value="1"/>
</dbReference>
<dbReference type="SUPFAM" id="SSF89562">
    <property type="entry name" value="RraA-like"/>
    <property type="match status" value="1"/>
</dbReference>
<comment type="subunit">
    <text evidence="4">Homotrimer.</text>
</comment>
<comment type="caution">
    <text evidence="14">The sequence shown here is derived from an EMBL/GenBank/DDBJ whole genome shotgun (WGS) entry which is preliminary data.</text>
</comment>